<dbReference type="GO" id="GO:0042802">
    <property type="term" value="F:identical protein binding"/>
    <property type="evidence" value="ECO:0007669"/>
    <property type="project" value="EnsemblFungi"/>
</dbReference>
<reference evidence="12 13" key="1">
    <citation type="submission" date="2016-07" db="EMBL/GenBank/DDBJ databases">
        <title>Pervasive Adenine N6-methylation of Active Genes in Fungi.</title>
        <authorList>
            <consortium name="DOE Joint Genome Institute"/>
            <person name="Mondo S.J."/>
            <person name="Dannebaum R.O."/>
            <person name="Kuo R.C."/>
            <person name="Labutti K."/>
            <person name="Haridas S."/>
            <person name="Kuo A."/>
            <person name="Salamov A."/>
            <person name="Ahrendt S.R."/>
            <person name="Lipzen A."/>
            <person name="Sullivan W."/>
            <person name="Andreopoulos W.B."/>
            <person name="Clum A."/>
            <person name="Lindquist E."/>
            <person name="Daum C."/>
            <person name="Ramamoorthy G.K."/>
            <person name="Gryganskyi A."/>
            <person name="Culley D."/>
            <person name="Magnuson J.K."/>
            <person name="James T.Y."/>
            <person name="O'Malley M.A."/>
            <person name="Stajich J.E."/>
            <person name="Spatafora J.W."/>
            <person name="Visel A."/>
            <person name="Grigoriev I.V."/>
        </authorList>
    </citation>
    <scope>NUCLEOTIDE SEQUENCE [LARGE SCALE GENOMIC DNA]</scope>
    <source>
        <strain evidence="12 13">NRRL 2496</strain>
    </source>
</reference>
<dbReference type="FunCoup" id="A0A1X2H9P0">
    <property type="interactions" value="542"/>
</dbReference>
<keyword evidence="4 11" id="KW-0812">Transmembrane</keyword>
<dbReference type="OMA" id="MNGVKVT"/>
<dbReference type="InterPro" id="IPR019009">
    <property type="entry name" value="SRP_receptor_beta_su"/>
</dbReference>
<proteinExistence type="inferred from homology"/>
<comment type="caution">
    <text evidence="12">The sequence shown here is derived from an EMBL/GenBank/DDBJ whole genome shotgun (WGS) entry which is preliminary data.</text>
</comment>
<dbReference type="GO" id="GO:0045047">
    <property type="term" value="P:protein targeting to ER"/>
    <property type="evidence" value="ECO:0007669"/>
    <property type="project" value="EnsemblFungi"/>
</dbReference>
<dbReference type="InterPro" id="IPR027417">
    <property type="entry name" value="P-loop_NTPase"/>
</dbReference>
<dbReference type="GO" id="GO:0034067">
    <property type="term" value="P:protein localization to Golgi apparatus"/>
    <property type="evidence" value="ECO:0007669"/>
    <property type="project" value="TreeGrafter"/>
</dbReference>
<dbReference type="InterPro" id="IPR005225">
    <property type="entry name" value="Small_GTP-bd"/>
</dbReference>
<dbReference type="OrthoDB" id="41266at2759"/>
<sequence>MAMDQYLNHPYLVPIVGSIVLVLVLISLAFVFLKQKPRQTTLLILGTTDAGKTSLFTQLYHGQTRPTVTSMKENEGTFEAHNKKYDLVDVPGHQRLRYRYTDYLPVTRAIIFVVDSTTLARQVRFVAEYLYDVLAQKQVQSNHIPVLVACNKCDLITALPKEKIQQRLEEEINRLRTTRTAALEQQASEGDEEQEAYLGYEGEPFKFEHLENVVHFETLSARKSVTELENWILEL</sequence>
<keyword evidence="10 12" id="KW-0675">Receptor</keyword>
<evidence type="ECO:0000313" key="12">
    <source>
        <dbReference type="EMBL" id="ORY95370.1"/>
    </source>
</evidence>
<dbReference type="CDD" id="cd04105">
    <property type="entry name" value="SR_beta"/>
    <property type="match status" value="1"/>
</dbReference>
<dbReference type="EMBL" id="MCGN01000006">
    <property type="protein sequence ID" value="ORY95370.1"/>
    <property type="molecule type" value="Genomic_DNA"/>
</dbReference>
<dbReference type="GO" id="GO:0005794">
    <property type="term" value="C:Golgi apparatus"/>
    <property type="evidence" value="ECO:0007669"/>
    <property type="project" value="TreeGrafter"/>
</dbReference>
<keyword evidence="9 11" id="KW-0472">Membrane</keyword>
<evidence type="ECO:0000256" key="4">
    <source>
        <dbReference type="ARBA" id="ARBA00022692"/>
    </source>
</evidence>
<protein>
    <recommendedName>
        <fullName evidence="3">Signal recognition particle receptor subunit beta</fullName>
    </recommendedName>
</protein>
<dbReference type="GO" id="GO:0005785">
    <property type="term" value="C:signal recognition particle receptor complex"/>
    <property type="evidence" value="ECO:0007669"/>
    <property type="project" value="EnsemblFungi"/>
</dbReference>
<dbReference type="GO" id="GO:0043001">
    <property type="term" value="P:Golgi to plasma membrane protein transport"/>
    <property type="evidence" value="ECO:0007669"/>
    <property type="project" value="TreeGrafter"/>
</dbReference>
<evidence type="ECO:0000256" key="2">
    <source>
        <dbReference type="ARBA" id="ARBA00005619"/>
    </source>
</evidence>
<keyword evidence="5" id="KW-0547">Nucleotide-binding</keyword>
<accession>A0A1X2H9P0</accession>
<dbReference type="STRING" id="13706.A0A1X2H9P0"/>
<dbReference type="GO" id="GO:0006886">
    <property type="term" value="P:intracellular protein transport"/>
    <property type="evidence" value="ECO:0007669"/>
    <property type="project" value="TreeGrafter"/>
</dbReference>
<evidence type="ECO:0000256" key="1">
    <source>
        <dbReference type="ARBA" id="ARBA00004389"/>
    </source>
</evidence>
<dbReference type="Pfam" id="PF09439">
    <property type="entry name" value="SRPRB"/>
    <property type="match status" value="1"/>
</dbReference>
<evidence type="ECO:0000313" key="13">
    <source>
        <dbReference type="Proteomes" id="UP000242180"/>
    </source>
</evidence>
<comment type="similarity">
    <text evidence="2">Belongs to the SRP receptor beta subunit family.</text>
</comment>
<keyword evidence="13" id="KW-1185">Reference proteome</keyword>
<dbReference type="PANTHER" id="PTHR45909">
    <property type="entry name" value="ADP-RIBOSYLATION FACTOR-RELATED PROTEIN 1"/>
    <property type="match status" value="1"/>
</dbReference>
<dbReference type="InterPro" id="IPR024156">
    <property type="entry name" value="Small_GTPase_ARF"/>
</dbReference>
<name>A0A1X2H9P0_SYNRA</name>
<organism evidence="12 13">
    <name type="scientific">Syncephalastrum racemosum</name>
    <name type="common">Filamentous fungus</name>
    <dbReference type="NCBI Taxonomy" id="13706"/>
    <lineage>
        <taxon>Eukaryota</taxon>
        <taxon>Fungi</taxon>
        <taxon>Fungi incertae sedis</taxon>
        <taxon>Mucoromycota</taxon>
        <taxon>Mucoromycotina</taxon>
        <taxon>Mucoromycetes</taxon>
        <taxon>Mucorales</taxon>
        <taxon>Syncephalastraceae</taxon>
        <taxon>Syncephalastrum</taxon>
    </lineage>
</organism>
<dbReference type="GO" id="GO:0005525">
    <property type="term" value="F:GTP binding"/>
    <property type="evidence" value="ECO:0007669"/>
    <property type="project" value="UniProtKB-KW"/>
</dbReference>
<evidence type="ECO:0000256" key="11">
    <source>
        <dbReference type="SAM" id="Phobius"/>
    </source>
</evidence>
<keyword evidence="6" id="KW-0256">Endoplasmic reticulum</keyword>
<evidence type="ECO:0000256" key="3">
    <source>
        <dbReference type="ARBA" id="ARBA00020256"/>
    </source>
</evidence>
<evidence type="ECO:0000256" key="5">
    <source>
        <dbReference type="ARBA" id="ARBA00022741"/>
    </source>
</evidence>
<evidence type="ECO:0000256" key="10">
    <source>
        <dbReference type="ARBA" id="ARBA00023170"/>
    </source>
</evidence>
<dbReference type="AlphaFoldDB" id="A0A1X2H9P0"/>
<feature type="transmembrane region" description="Helical" evidence="11">
    <location>
        <begin position="12"/>
        <end position="33"/>
    </location>
</feature>
<comment type="subcellular location">
    <subcellularLocation>
        <location evidence="1">Endoplasmic reticulum membrane</location>
        <topology evidence="1">Single-pass membrane protein</topology>
    </subcellularLocation>
</comment>
<dbReference type="NCBIfam" id="TIGR00231">
    <property type="entry name" value="small_GTP"/>
    <property type="match status" value="1"/>
</dbReference>
<gene>
    <name evidence="12" type="ORF">BCR43DRAFT_492884</name>
</gene>
<dbReference type="SUPFAM" id="SSF52540">
    <property type="entry name" value="P-loop containing nucleoside triphosphate hydrolases"/>
    <property type="match status" value="1"/>
</dbReference>
<dbReference type="PANTHER" id="PTHR45909:SF1">
    <property type="entry name" value="ADP-RIBOSYLATION FACTOR-RELATED PROTEIN 1"/>
    <property type="match status" value="1"/>
</dbReference>
<dbReference type="PROSITE" id="PS51417">
    <property type="entry name" value="ARF"/>
    <property type="match status" value="1"/>
</dbReference>
<evidence type="ECO:0000256" key="8">
    <source>
        <dbReference type="ARBA" id="ARBA00023134"/>
    </source>
</evidence>
<keyword evidence="8" id="KW-0342">GTP-binding</keyword>
<evidence type="ECO:0000256" key="9">
    <source>
        <dbReference type="ARBA" id="ARBA00023136"/>
    </source>
</evidence>
<keyword evidence="7 11" id="KW-1133">Transmembrane helix</keyword>
<dbReference type="InParanoid" id="A0A1X2H9P0"/>
<dbReference type="GO" id="GO:0003924">
    <property type="term" value="F:GTPase activity"/>
    <property type="evidence" value="ECO:0007669"/>
    <property type="project" value="TreeGrafter"/>
</dbReference>
<evidence type="ECO:0000256" key="6">
    <source>
        <dbReference type="ARBA" id="ARBA00022824"/>
    </source>
</evidence>
<dbReference type="SMART" id="SM00177">
    <property type="entry name" value="ARF"/>
    <property type="match status" value="1"/>
</dbReference>
<dbReference type="GO" id="GO:0005047">
    <property type="term" value="F:signal recognition particle binding"/>
    <property type="evidence" value="ECO:0007669"/>
    <property type="project" value="EnsemblFungi"/>
</dbReference>
<dbReference type="Gene3D" id="3.40.50.300">
    <property type="entry name" value="P-loop containing nucleotide triphosphate hydrolases"/>
    <property type="match status" value="1"/>
</dbReference>
<evidence type="ECO:0000256" key="7">
    <source>
        <dbReference type="ARBA" id="ARBA00022989"/>
    </source>
</evidence>
<dbReference type="Proteomes" id="UP000242180">
    <property type="component" value="Unassembled WGS sequence"/>
</dbReference>